<evidence type="ECO:0000313" key="2">
    <source>
        <dbReference type="Proteomes" id="UP001062846"/>
    </source>
</evidence>
<dbReference type="EMBL" id="CM046399">
    <property type="protein sequence ID" value="KAI8527184.1"/>
    <property type="molecule type" value="Genomic_DNA"/>
</dbReference>
<gene>
    <name evidence="1" type="ORF">RHMOL_Rhmol12G0056200</name>
</gene>
<organism evidence="1 2">
    <name type="scientific">Rhododendron molle</name>
    <name type="common">Chinese azalea</name>
    <name type="synonym">Azalea mollis</name>
    <dbReference type="NCBI Taxonomy" id="49168"/>
    <lineage>
        <taxon>Eukaryota</taxon>
        <taxon>Viridiplantae</taxon>
        <taxon>Streptophyta</taxon>
        <taxon>Embryophyta</taxon>
        <taxon>Tracheophyta</taxon>
        <taxon>Spermatophyta</taxon>
        <taxon>Magnoliopsida</taxon>
        <taxon>eudicotyledons</taxon>
        <taxon>Gunneridae</taxon>
        <taxon>Pentapetalae</taxon>
        <taxon>asterids</taxon>
        <taxon>Ericales</taxon>
        <taxon>Ericaceae</taxon>
        <taxon>Ericoideae</taxon>
        <taxon>Rhodoreae</taxon>
        <taxon>Rhododendron</taxon>
    </lineage>
</organism>
<reference evidence="1" key="1">
    <citation type="submission" date="2022-02" db="EMBL/GenBank/DDBJ databases">
        <title>Plant Genome Project.</title>
        <authorList>
            <person name="Zhang R.-G."/>
        </authorList>
    </citation>
    <scope>NUCLEOTIDE SEQUENCE</scope>
    <source>
        <strain evidence="1">AT1</strain>
    </source>
</reference>
<comment type="caution">
    <text evidence="1">The sequence shown here is derived from an EMBL/GenBank/DDBJ whole genome shotgun (WGS) entry which is preliminary data.</text>
</comment>
<evidence type="ECO:0000313" key="1">
    <source>
        <dbReference type="EMBL" id="KAI8527184.1"/>
    </source>
</evidence>
<protein>
    <submittedName>
        <fullName evidence="1">Uncharacterized protein</fullName>
    </submittedName>
</protein>
<keyword evidence="2" id="KW-1185">Reference proteome</keyword>
<dbReference type="Proteomes" id="UP001062846">
    <property type="component" value="Chromosome 12"/>
</dbReference>
<sequence length="598" mass="68075">MFVGSPDEFILSDNREAMTPESEESSEEKDDVRDAGVHESTNGTQALTGQHSSLEGNICGLVDGPHEEETVEVEKKISLSDNPFVDIMHDCSNFVRNALDVRLQKEETIRELQAVLSMKGQEIEYLHAKVYDEHHFEASIDRVLASLVNVVMAVTKEKLLDDSISGKMSHVEKTTSLLIEEYKHFLSEICLLQQCLTEAKALADQMNDREAEISSLGNALLTKEKESEEAFMLASQLESLCIKIDDIEVPFAKKYIVALNESQSIVDEALDKLGQAQRMCGASKPKSTTNDALAYLKAIKDIFQDNKQKYDDFLDFMKDFKAQTIDTTGVIERVKELFRGHRVLLLDLNPFLPKGYEIPFPIEDDPLPAKKPVEFGDAINFVYQIKHQPLFLMLPFGRNSVLQCDDRSSPLPAMRHIEKKPVVSHVDRDLSVGWRDIDHDKAQMRADKEQRRHGEKERREDKDRRERERKSARWIEDSVADQFHQGGEGMENFGMHRGSPSHVDKSAMKIQEIEHLKEEVEQQILDKQDYENMKNEVLELEFALETIIHKLGGNDKVGLFHLRLPRTQSVFDAPSLPTRPDVTALICFALVLNAYLIV</sequence>
<name>A0ACC0LFV3_RHOML</name>
<proteinExistence type="predicted"/>
<accession>A0ACC0LFV3</accession>